<dbReference type="PANTHER" id="PTHR24067">
    <property type="entry name" value="UBIQUITIN-CONJUGATING ENZYME E2"/>
    <property type="match status" value="1"/>
</dbReference>
<evidence type="ECO:0000256" key="1">
    <source>
        <dbReference type="ARBA" id="ARBA00022786"/>
    </source>
</evidence>
<feature type="domain" description="UBC core" evidence="3">
    <location>
        <begin position="96"/>
        <end position="249"/>
    </location>
</feature>
<dbReference type="InterPro" id="IPR000608">
    <property type="entry name" value="UBC"/>
</dbReference>
<feature type="compositionally biased region" description="Low complexity" evidence="2">
    <location>
        <begin position="22"/>
        <end position="31"/>
    </location>
</feature>
<dbReference type="Pfam" id="PF00179">
    <property type="entry name" value="UQ_con"/>
    <property type="match status" value="1"/>
</dbReference>
<dbReference type="PROSITE" id="PS50127">
    <property type="entry name" value="UBC_2"/>
    <property type="match status" value="1"/>
</dbReference>
<keyword evidence="1" id="KW-0833">Ubl conjugation pathway</keyword>
<keyword evidence="5" id="KW-1185">Reference proteome</keyword>
<dbReference type="SMART" id="SM00212">
    <property type="entry name" value="UBCc"/>
    <property type="match status" value="1"/>
</dbReference>
<evidence type="ECO:0000313" key="4">
    <source>
        <dbReference type="EMBL" id="KAF9156251.1"/>
    </source>
</evidence>
<gene>
    <name evidence="4" type="ORF">BG015_006469</name>
</gene>
<feature type="compositionally biased region" description="Polar residues" evidence="2">
    <location>
        <begin position="1"/>
        <end position="13"/>
    </location>
</feature>
<dbReference type="InterPro" id="IPR050113">
    <property type="entry name" value="Ub_conjugating_enzyme"/>
</dbReference>
<evidence type="ECO:0000256" key="2">
    <source>
        <dbReference type="SAM" id="MobiDB-lite"/>
    </source>
</evidence>
<dbReference type="Gene3D" id="3.10.110.10">
    <property type="entry name" value="Ubiquitin Conjugating Enzyme"/>
    <property type="match status" value="1"/>
</dbReference>
<dbReference type="InterPro" id="IPR016135">
    <property type="entry name" value="UBQ-conjugating_enzyme/RWD"/>
</dbReference>
<protein>
    <recommendedName>
        <fullName evidence="3">UBC core domain-containing protein</fullName>
    </recommendedName>
</protein>
<dbReference type="EMBL" id="JAAAUQ010000031">
    <property type="protein sequence ID" value="KAF9156251.1"/>
    <property type="molecule type" value="Genomic_DNA"/>
</dbReference>
<name>A0A9P5S720_9FUNG</name>
<feature type="region of interest" description="Disordered" evidence="2">
    <location>
        <begin position="1"/>
        <end position="83"/>
    </location>
</feature>
<evidence type="ECO:0000259" key="3">
    <source>
        <dbReference type="PROSITE" id="PS50127"/>
    </source>
</evidence>
<dbReference type="SUPFAM" id="SSF54495">
    <property type="entry name" value="UBC-like"/>
    <property type="match status" value="1"/>
</dbReference>
<dbReference type="Proteomes" id="UP000748756">
    <property type="component" value="Unassembled WGS sequence"/>
</dbReference>
<sequence>MSIFQPRSRTSSAVMGGVVSSQHQPIFQPQPQHHHLAASSFTSLHQDTNGNSIDHHQDQQQGQHQHYQNQYQNQSQRYASARPSAAARPQLFSDFFRRYELMIEFTNLRNPHHCPSGLYVMPAADNMNLWFGTLFVHKGYYRNAVFKFQLTIPADYPDSRPTVHFLSDMWHPLIDNHGQLALQYQFPQWRPHRDYLFHVLHFVKAVFKKCVLDTIVEKQAVNKEAYRMYRNENTIFAKLTQQRSQLSITENSLYENYPANNSIKFGPLSDQEFGELKQKMISSAVSNIHDVRVVQVGNLATEVSGKICEAIVDELGY</sequence>
<feature type="compositionally biased region" description="Low complexity" evidence="2">
    <location>
        <begin position="59"/>
        <end position="83"/>
    </location>
</feature>
<dbReference type="CDD" id="cd23814">
    <property type="entry name" value="UEV_AKTIP"/>
    <property type="match status" value="1"/>
</dbReference>
<organism evidence="4 5">
    <name type="scientific">Linnemannia schmuckeri</name>
    <dbReference type="NCBI Taxonomy" id="64567"/>
    <lineage>
        <taxon>Eukaryota</taxon>
        <taxon>Fungi</taxon>
        <taxon>Fungi incertae sedis</taxon>
        <taxon>Mucoromycota</taxon>
        <taxon>Mortierellomycotina</taxon>
        <taxon>Mortierellomycetes</taxon>
        <taxon>Mortierellales</taxon>
        <taxon>Mortierellaceae</taxon>
        <taxon>Linnemannia</taxon>
    </lineage>
</organism>
<feature type="compositionally biased region" description="Polar residues" evidence="2">
    <location>
        <begin position="39"/>
        <end position="52"/>
    </location>
</feature>
<dbReference type="OrthoDB" id="5596422at2759"/>
<accession>A0A9P5S720</accession>
<evidence type="ECO:0000313" key="5">
    <source>
        <dbReference type="Proteomes" id="UP000748756"/>
    </source>
</evidence>
<dbReference type="AlphaFoldDB" id="A0A9P5S720"/>
<reference evidence="4" key="1">
    <citation type="journal article" date="2020" name="Fungal Divers.">
        <title>Resolving the Mortierellaceae phylogeny through synthesis of multi-gene phylogenetics and phylogenomics.</title>
        <authorList>
            <person name="Vandepol N."/>
            <person name="Liber J."/>
            <person name="Desiro A."/>
            <person name="Na H."/>
            <person name="Kennedy M."/>
            <person name="Barry K."/>
            <person name="Grigoriev I.V."/>
            <person name="Miller A.N."/>
            <person name="O'Donnell K."/>
            <person name="Stajich J.E."/>
            <person name="Bonito G."/>
        </authorList>
    </citation>
    <scope>NUCLEOTIDE SEQUENCE</scope>
    <source>
        <strain evidence="4">NRRL 6426</strain>
    </source>
</reference>
<comment type="caution">
    <text evidence="4">The sequence shown here is derived from an EMBL/GenBank/DDBJ whole genome shotgun (WGS) entry which is preliminary data.</text>
</comment>
<proteinExistence type="predicted"/>